<evidence type="ECO:0000256" key="2">
    <source>
        <dbReference type="SAM" id="Phobius"/>
    </source>
</evidence>
<dbReference type="AlphaFoldDB" id="A0A428RB09"/>
<keyword evidence="4" id="KW-1185">Reference proteome</keyword>
<proteinExistence type="predicted"/>
<sequence length="378" mass="40655">MEADEGSVEAHDEAMVHELEAQTLLLKPQWRRVSIPGNERSSEYGSPLQQQYIMDLKNLVQGPQLRPQAHLDLVLAHFPVFSKVALRLGGRHLEISLVLLLVIFHFTGPDETKMHQPQDSEGLQVDTHSQQAAKAPEVAPYGQNGNSYYLPPGYEAQPGQKSQHIPFGLGVWTFAALVALLTAIVVGAGVGGGLGAALANANSDDNCPAATAVSAAPVETSTPTECSAAPETTTTAAENDTVPYVPRPADEVQLLELDCPKDKSTSTSFKSSKGYDFKWWCGVNAPAGNEAEEGGIISDVSPLIAYTLQDCLNACSAMIDKDENEGAGGKCRSVVFGKKMSEEVGNWGANCWLKNGTKTKGSEWGFKDDWYAYAERTD</sequence>
<evidence type="ECO:0000313" key="4">
    <source>
        <dbReference type="Proteomes" id="UP000287972"/>
    </source>
</evidence>
<organism evidence="3 4">
    <name type="scientific">Fusarium floridanum</name>
    <dbReference type="NCBI Taxonomy" id="1325733"/>
    <lineage>
        <taxon>Eukaryota</taxon>
        <taxon>Fungi</taxon>
        <taxon>Dikarya</taxon>
        <taxon>Ascomycota</taxon>
        <taxon>Pezizomycotina</taxon>
        <taxon>Sordariomycetes</taxon>
        <taxon>Hypocreomycetidae</taxon>
        <taxon>Hypocreales</taxon>
        <taxon>Nectriaceae</taxon>
        <taxon>Fusarium</taxon>
        <taxon>Fusarium solani species complex</taxon>
    </lineage>
</organism>
<feature type="compositionally biased region" description="Polar residues" evidence="1">
    <location>
        <begin position="119"/>
        <end position="132"/>
    </location>
</feature>
<accession>A0A428RB09</accession>
<evidence type="ECO:0008006" key="5">
    <source>
        <dbReference type="Google" id="ProtNLM"/>
    </source>
</evidence>
<keyword evidence="2" id="KW-0812">Transmembrane</keyword>
<reference evidence="3 4" key="1">
    <citation type="submission" date="2017-06" db="EMBL/GenBank/DDBJ databases">
        <title>Comparative genomic analysis of Ambrosia Fusariam Clade fungi.</title>
        <authorList>
            <person name="Stajich J.E."/>
            <person name="Carrillo J."/>
            <person name="Kijimoto T."/>
            <person name="Eskalen A."/>
            <person name="O'Donnell K."/>
            <person name="Kasson M."/>
        </authorList>
    </citation>
    <scope>NUCLEOTIDE SEQUENCE [LARGE SCALE GENOMIC DNA]</scope>
    <source>
        <strain evidence="3 4">NRRL62606</strain>
    </source>
</reference>
<feature type="region of interest" description="Disordered" evidence="1">
    <location>
        <begin position="113"/>
        <end position="140"/>
    </location>
</feature>
<keyword evidence="2" id="KW-0472">Membrane</keyword>
<keyword evidence="2" id="KW-1133">Transmembrane helix</keyword>
<protein>
    <recommendedName>
        <fullName evidence="5">Apple domain-containing protein</fullName>
    </recommendedName>
</protein>
<dbReference type="EMBL" id="NKCL01000391">
    <property type="protein sequence ID" value="RSL74698.1"/>
    <property type="molecule type" value="Genomic_DNA"/>
</dbReference>
<name>A0A428RB09_9HYPO</name>
<gene>
    <name evidence="3" type="ORF">CEP51_011473</name>
</gene>
<evidence type="ECO:0000313" key="3">
    <source>
        <dbReference type="EMBL" id="RSL74698.1"/>
    </source>
</evidence>
<comment type="caution">
    <text evidence="3">The sequence shown here is derived from an EMBL/GenBank/DDBJ whole genome shotgun (WGS) entry which is preliminary data.</text>
</comment>
<dbReference type="Proteomes" id="UP000287972">
    <property type="component" value="Unassembled WGS sequence"/>
</dbReference>
<feature type="transmembrane region" description="Helical" evidence="2">
    <location>
        <begin position="169"/>
        <end position="198"/>
    </location>
</feature>
<evidence type="ECO:0000256" key="1">
    <source>
        <dbReference type="SAM" id="MobiDB-lite"/>
    </source>
</evidence>